<organism evidence="6 7">
    <name type="scientific">Chitinasiproducens palmae</name>
    <dbReference type="NCBI Taxonomy" id="1770053"/>
    <lineage>
        <taxon>Bacteria</taxon>
        <taxon>Pseudomonadati</taxon>
        <taxon>Pseudomonadota</taxon>
        <taxon>Betaproteobacteria</taxon>
        <taxon>Burkholderiales</taxon>
        <taxon>Burkholderiaceae</taxon>
        <taxon>Chitinasiproducens</taxon>
    </lineage>
</organism>
<dbReference type="OrthoDB" id="8715249at2"/>
<evidence type="ECO:0000313" key="6">
    <source>
        <dbReference type="EMBL" id="SDV48152.1"/>
    </source>
</evidence>
<keyword evidence="7" id="KW-1185">Reference proteome</keyword>
<dbReference type="AlphaFoldDB" id="A0A1H2PNC8"/>
<evidence type="ECO:0000256" key="4">
    <source>
        <dbReference type="ARBA" id="ARBA00023163"/>
    </source>
</evidence>
<dbReference type="InterPro" id="IPR005119">
    <property type="entry name" value="LysR_subst-bd"/>
</dbReference>
<dbReference type="SUPFAM" id="SSF53850">
    <property type="entry name" value="Periplasmic binding protein-like II"/>
    <property type="match status" value="1"/>
</dbReference>
<feature type="domain" description="HTH lysR-type" evidence="5">
    <location>
        <begin position="1"/>
        <end position="58"/>
    </location>
</feature>
<dbReference type="PANTHER" id="PTHR30126:SF2">
    <property type="entry name" value="HTH-TYPE TRANSCRIPTIONAL REGULATOR YJIE"/>
    <property type="match status" value="1"/>
</dbReference>
<accession>A0A1H2PNC8</accession>
<evidence type="ECO:0000313" key="7">
    <source>
        <dbReference type="Proteomes" id="UP000243719"/>
    </source>
</evidence>
<name>A0A1H2PNC8_9BURK</name>
<keyword evidence="4" id="KW-0804">Transcription</keyword>
<evidence type="ECO:0000256" key="2">
    <source>
        <dbReference type="ARBA" id="ARBA00023015"/>
    </source>
</evidence>
<dbReference type="Pfam" id="PF03466">
    <property type="entry name" value="LysR_substrate"/>
    <property type="match status" value="1"/>
</dbReference>
<gene>
    <name evidence="6" type="ORF">SAMN05216551_104202</name>
</gene>
<dbReference type="EMBL" id="FNLO01000004">
    <property type="protein sequence ID" value="SDV48152.1"/>
    <property type="molecule type" value="Genomic_DNA"/>
</dbReference>
<keyword evidence="2" id="KW-0805">Transcription regulation</keyword>
<dbReference type="PRINTS" id="PR00039">
    <property type="entry name" value="HTHLYSR"/>
</dbReference>
<protein>
    <submittedName>
        <fullName evidence="6">DNA-binding transcriptional regulator, LysR family</fullName>
    </submittedName>
</protein>
<dbReference type="SUPFAM" id="SSF46785">
    <property type="entry name" value="Winged helix' DNA-binding domain"/>
    <property type="match status" value="1"/>
</dbReference>
<dbReference type="InterPro" id="IPR000847">
    <property type="entry name" value="LysR_HTH_N"/>
</dbReference>
<dbReference type="STRING" id="1770053.SAMN05216551_104202"/>
<keyword evidence="3 6" id="KW-0238">DNA-binding</keyword>
<dbReference type="Proteomes" id="UP000243719">
    <property type="component" value="Unassembled WGS sequence"/>
</dbReference>
<dbReference type="RefSeq" id="WP_091907085.1">
    <property type="nucleotide sequence ID" value="NZ_FNLO01000004.1"/>
</dbReference>
<dbReference type="Gene3D" id="1.10.10.10">
    <property type="entry name" value="Winged helix-like DNA-binding domain superfamily/Winged helix DNA-binding domain"/>
    <property type="match status" value="1"/>
</dbReference>
<dbReference type="GO" id="GO:0000976">
    <property type="term" value="F:transcription cis-regulatory region binding"/>
    <property type="evidence" value="ECO:0007669"/>
    <property type="project" value="TreeGrafter"/>
</dbReference>
<reference evidence="7" key="1">
    <citation type="submission" date="2016-09" db="EMBL/GenBank/DDBJ databases">
        <authorList>
            <person name="Varghese N."/>
            <person name="Submissions S."/>
        </authorList>
    </citation>
    <scope>NUCLEOTIDE SEQUENCE [LARGE SCALE GENOMIC DNA]</scope>
    <source>
        <strain evidence="7">JS23</strain>
    </source>
</reference>
<dbReference type="InterPro" id="IPR036390">
    <property type="entry name" value="WH_DNA-bd_sf"/>
</dbReference>
<dbReference type="PROSITE" id="PS50931">
    <property type="entry name" value="HTH_LYSR"/>
    <property type="match status" value="1"/>
</dbReference>
<dbReference type="Gene3D" id="3.40.190.10">
    <property type="entry name" value="Periplasmic binding protein-like II"/>
    <property type="match status" value="2"/>
</dbReference>
<comment type="similarity">
    <text evidence="1">Belongs to the LysR transcriptional regulatory family.</text>
</comment>
<evidence type="ECO:0000256" key="3">
    <source>
        <dbReference type="ARBA" id="ARBA00023125"/>
    </source>
</evidence>
<proteinExistence type="inferred from homology"/>
<evidence type="ECO:0000259" key="5">
    <source>
        <dbReference type="PROSITE" id="PS50931"/>
    </source>
</evidence>
<dbReference type="Pfam" id="PF00126">
    <property type="entry name" value="HTH_1"/>
    <property type="match status" value="1"/>
</dbReference>
<sequence>METKWLEDFVSLAETHSFSRSAALRHITQPAFSRRIQALESWVGAELIDRSVFPTRLTEAGEIFHAQALTILSQAREARLLLRSKAGASESTIEFAVPHTLSLTFMPHWLHAIERAIGEQPLHARLRALNVHDAAIALVEGGCDLMMAYHHPSQPIALDPARYESIVLGTEALRPYVASDASGSALLALDGDASTPYLAYSANAYLGRMTEYVIARAVPPLTLHKIYETDMAEGLKEMALAGHGIAFLPDSAAAQAVDRGRLLPLGRPALSVTMDIRLYRDKLGAERDGPHADGQRRDALIERVWQAACAQVADAARKPAD</sequence>
<dbReference type="CDD" id="cd05466">
    <property type="entry name" value="PBP2_LTTR_substrate"/>
    <property type="match status" value="1"/>
</dbReference>
<dbReference type="InterPro" id="IPR036388">
    <property type="entry name" value="WH-like_DNA-bd_sf"/>
</dbReference>
<dbReference type="GO" id="GO:0003700">
    <property type="term" value="F:DNA-binding transcription factor activity"/>
    <property type="evidence" value="ECO:0007669"/>
    <property type="project" value="InterPro"/>
</dbReference>
<dbReference type="PANTHER" id="PTHR30126">
    <property type="entry name" value="HTH-TYPE TRANSCRIPTIONAL REGULATOR"/>
    <property type="match status" value="1"/>
</dbReference>
<evidence type="ECO:0000256" key="1">
    <source>
        <dbReference type="ARBA" id="ARBA00009437"/>
    </source>
</evidence>